<dbReference type="Gene3D" id="1.10.12.10">
    <property type="entry name" value="Lyase 2-enoyl-coa Hydratase, Chain A, domain 2"/>
    <property type="match status" value="1"/>
</dbReference>
<dbReference type="GO" id="GO:0016853">
    <property type="term" value="F:isomerase activity"/>
    <property type="evidence" value="ECO:0007669"/>
    <property type="project" value="UniProtKB-KW"/>
</dbReference>
<dbReference type="InterPro" id="IPR014748">
    <property type="entry name" value="Enoyl-CoA_hydra_C"/>
</dbReference>
<proteinExistence type="inferred from homology"/>
<evidence type="ECO:0000313" key="4">
    <source>
        <dbReference type="Proteomes" id="UP000433788"/>
    </source>
</evidence>
<dbReference type="FunFam" id="3.90.226.10:FF:000071">
    <property type="entry name" value="Putative enoyl-CoA hydratase PaaB"/>
    <property type="match status" value="1"/>
</dbReference>
<dbReference type="InterPro" id="IPR029045">
    <property type="entry name" value="ClpP/crotonase-like_dom_sf"/>
</dbReference>
<feature type="region of interest" description="Disordered" evidence="2">
    <location>
        <begin position="64"/>
        <end position="84"/>
    </location>
</feature>
<reference evidence="3 4" key="1">
    <citation type="submission" date="2019-11" db="EMBL/GenBank/DDBJ databases">
        <authorList>
            <person name="Zhang X.Y."/>
        </authorList>
    </citation>
    <scope>NUCLEOTIDE SEQUENCE [LARGE SCALE GENOMIC DNA]</scope>
    <source>
        <strain evidence="3 4">C176</strain>
    </source>
</reference>
<dbReference type="NCBIfam" id="TIGR02280">
    <property type="entry name" value="PaaB1"/>
    <property type="match status" value="1"/>
</dbReference>
<comment type="similarity">
    <text evidence="1">Belongs to the enoyl-CoA hydratase/isomerase family.</text>
</comment>
<dbReference type="InterPro" id="IPR011968">
    <property type="entry name" value="PaaB1"/>
</dbReference>
<evidence type="ECO:0000256" key="2">
    <source>
        <dbReference type="SAM" id="MobiDB-lite"/>
    </source>
</evidence>
<comment type="caution">
    <text evidence="3">The sequence shown here is derived from an EMBL/GenBank/DDBJ whole genome shotgun (WGS) entry which is preliminary data.</text>
</comment>
<accession>A0A6N7QTM0</accession>
<dbReference type="Pfam" id="PF00378">
    <property type="entry name" value="ECH_1"/>
    <property type="match status" value="1"/>
</dbReference>
<dbReference type="CDD" id="cd06558">
    <property type="entry name" value="crotonase-like"/>
    <property type="match status" value="1"/>
</dbReference>
<dbReference type="Gene3D" id="3.90.226.10">
    <property type="entry name" value="2-enoyl-CoA Hydratase, Chain A, domain 1"/>
    <property type="match status" value="1"/>
</dbReference>
<dbReference type="InterPro" id="IPR001753">
    <property type="entry name" value="Enoyl-CoA_hydra/iso"/>
</dbReference>
<dbReference type="PANTHER" id="PTHR43459">
    <property type="entry name" value="ENOYL-COA HYDRATASE"/>
    <property type="match status" value="1"/>
</dbReference>
<evidence type="ECO:0000313" key="3">
    <source>
        <dbReference type="EMBL" id="MRH78478.1"/>
    </source>
</evidence>
<keyword evidence="4" id="KW-1185">Reference proteome</keyword>
<dbReference type="GO" id="GO:0010124">
    <property type="term" value="P:phenylacetate catabolic process"/>
    <property type="evidence" value="ECO:0007669"/>
    <property type="project" value="InterPro"/>
</dbReference>
<dbReference type="AlphaFoldDB" id="A0A6N7QTM0"/>
<organism evidence="3 4">
    <name type="scientific">Spiribacter salilacus</name>
    <dbReference type="NCBI Taxonomy" id="2664894"/>
    <lineage>
        <taxon>Bacteria</taxon>
        <taxon>Pseudomonadati</taxon>
        <taxon>Pseudomonadota</taxon>
        <taxon>Gammaproteobacteria</taxon>
        <taxon>Chromatiales</taxon>
        <taxon>Ectothiorhodospiraceae</taxon>
        <taxon>Spiribacter</taxon>
    </lineage>
</organism>
<keyword evidence="3" id="KW-0413">Isomerase</keyword>
<sequence>MTGDKAVLDEVQQGVLRLTLNRPDKLNSFNEEMHLALRSQVERAHEDAEIRAVLLTGAGRGFSAGQDLGDRDPRKGGPTPDLGHTLDTFYNPTLRLIRTLEKPVICAVNGVAAGAGANIALACDIVLAAESARFIQAFSKIGLIPDAGGSWNLARILGEPRAKALALTAEPISAQTAAEWGMIWKALPDDTLMEEATALATRLAAGPTLGLGLTKRLIQAAATHSLDEQLDMERDLQRMAGRSADYAEGVAAFLEKRAPEFKGQ</sequence>
<name>A0A6N7QTM0_9GAMM</name>
<dbReference type="RefSeq" id="WP_153719512.1">
    <property type="nucleotide sequence ID" value="NZ_WJPP01000003.1"/>
</dbReference>
<protein>
    <submittedName>
        <fullName evidence="3">2-(1,2-epoxy-1,2-dihydrophenyl)acetyl-CoA isomerase</fullName>
    </submittedName>
</protein>
<dbReference type="SUPFAM" id="SSF52096">
    <property type="entry name" value="ClpP/crotonase"/>
    <property type="match status" value="1"/>
</dbReference>
<evidence type="ECO:0000256" key="1">
    <source>
        <dbReference type="ARBA" id="ARBA00005254"/>
    </source>
</evidence>
<dbReference type="EMBL" id="WJPP01000003">
    <property type="protein sequence ID" value="MRH78478.1"/>
    <property type="molecule type" value="Genomic_DNA"/>
</dbReference>
<gene>
    <name evidence="3" type="primary">paaB</name>
    <name evidence="3" type="ORF">GH984_07130</name>
</gene>
<dbReference type="Proteomes" id="UP000433788">
    <property type="component" value="Unassembled WGS sequence"/>
</dbReference>
<dbReference type="PANTHER" id="PTHR43459:SF1">
    <property type="entry name" value="EG:BACN32G11.4 PROTEIN"/>
    <property type="match status" value="1"/>
</dbReference>